<accession>U1GN67</accession>
<name>U1GN67_ENDPU</name>
<feature type="region of interest" description="Disordered" evidence="1">
    <location>
        <begin position="1"/>
        <end position="39"/>
    </location>
</feature>
<dbReference type="GeneID" id="19242090"/>
<proteinExistence type="predicted"/>
<dbReference type="HOGENOM" id="CLU_959864_0_0_1"/>
<organism evidence="2 3">
    <name type="scientific">Endocarpon pusillum (strain Z07020 / HMAS-L-300199)</name>
    <name type="common">Lichen-forming fungus</name>
    <dbReference type="NCBI Taxonomy" id="1263415"/>
    <lineage>
        <taxon>Eukaryota</taxon>
        <taxon>Fungi</taxon>
        <taxon>Dikarya</taxon>
        <taxon>Ascomycota</taxon>
        <taxon>Pezizomycotina</taxon>
        <taxon>Eurotiomycetes</taxon>
        <taxon>Chaetothyriomycetidae</taxon>
        <taxon>Verrucariales</taxon>
        <taxon>Verrucariaceae</taxon>
        <taxon>Endocarpon</taxon>
    </lineage>
</organism>
<dbReference type="OrthoDB" id="10313398at2759"/>
<evidence type="ECO:0000313" key="2">
    <source>
        <dbReference type="EMBL" id="ERF73371.1"/>
    </source>
</evidence>
<feature type="region of interest" description="Disordered" evidence="1">
    <location>
        <begin position="245"/>
        <end position="290"/>
    </location>
</feature>
<dbReference type="Proteomes" id="UP000019373">
    <property type="component" value="Unassembled WGS sequence"/>
</dbReference>
<evidence type="ECO:0000313" key="3">
    <source>
        <dbReference type="Proteomes" id="UP000019373"/>
    </source>
</evidence>
<reference evidence="3" key="1">
    <citation type="journal article" date="2014" name="BMC Genomics">
        <title>Genome characteristics reveal the impact of lichenization on lichen-forming fungus Endocarpon pusillum Hedwig (Verrucariales, Ascomycota).</title>
        <authorList>
            <person name="Wang Y.-Y."/>
            <person name="Liu B."/>
            <person name="Zhang X.-Y."/>
            <person name="Zhou Q.-M."/>
            <person name="Zhang T."/>
            <person name="Li H."/>
            <person name="Yu Y.-F."/>
            <person name="Zhang X.-L."/>
            <person name="Hao X.-Y."/>
            <person name="Wang M."/>
            <person name="Wang L."/>
            <person name="Wei J.-C."/>
        </authorList>
    </citation>
    <scope>NUCLEOTIDE SEQUENCE [LARGE SCALE GENOMIC DNA]</scope>
    <source>
        <strain evidence="3">Z07020 / HMAS-L-300199</strain>
    </source>
</reference>
<evidence type="ECO:0000256" key="1">
    <source>
        <dbReference type="SAM" id="MobiDB-lite"/>
    </source>
</evidence>
<keyword evidence="3" id="KW-1185">Reference proteome</keyword>
<protein>
    <submittedName>
        <fullName evidence="2">Uncharacterized protein</fullName>
    </submittedName>
</protein>
<gene>
    <name evidence="2" type="ORF">EPUS_07205</name>
</gene>
<sequence>MGFFGSSRKKARDPFQAAVEQHQRGASSARLRGRQSGSARHDVPFAWCDSDNVHPYGQPGFGFYSGENLAAGTSLRTEPKRPRSVDEDFRDMGPRYPIDSWGAGLPFSTYQSYPRPSSKNIYARDIPYLELGPRAQIGPRDLPYTGSEELRPYLGGGGRNEFAQPEPTSMAPLGRLLPCDGDLFSPRRTPLDLSASAERPIFDHFPQFRRSPTPNRYPIPNFNANLPLNGSQAWDSYADRVADPISGAWTNSWPSHPPGSYERLRPPHLQPGNSGGGGTRSSSSNIGQVS</sequence>
<feature type="compositionally biased region" description="Basic and acidic residues" evidence="1">
    <location>
        <begin position="77"/>
        <end position="91"/>
    </location>
</feature>
<dbReference type="RefSeq" id="XP_007800970.1">
    <property type="nucleotide sequence ID" value="XM_007802779.1"/>
</dbReference>
<dbReference type="AlphaFoldDB" id="U1GN67"/>
<dbReference type="EMBL" id="KE720956">
    <property type="protein sequence ID" value="ERF73371.1"/>
    <property type="molecule type" value="Genomic_DNA"/>
</dbReference>
<feature type="region of interest" description="Disordered" evidence="1">
    <location>
        <begin position="72"/>
        <end position="91"/>
    </location>
</feature>